<keyword evidence="4" id="KW-1185">Reference proteome</keyword>
<dbReference type="SMART" id="SM00327">
    <property type="entry name" value="VWA"/>
    <property type="match status" value="1"/>
</dbReference>
<dbReference type="CDD" id="cd01465">
    <property type="entry name" value="vWA_subgroup"/>
    <property type="match status" value="1"/>
</dbReference>
<evidence type="ECO:0000313" key="4">
    <source>
        <dbReference type="Proteomes" id="UP000237662"/>
    </source>
</evidence>
<dbReference type="AlphaFoldDB" id="A0A2S6I391"/>
<dbReference type="InterPro" id="IPR051266">
    <property type="entry name" value="CLCR"/>
</dbReference>
<dbReference type="PROSITE" id="PS50234">
    <property type="entry name" value="VWFA"/>
    <property type="match status" value="1"/>
</dbReference>
<gene>
    <name evidence="3" type="ORF">CLV84_2555</name>
</gene>
<reference evidence="3 4" key="1">
    <citation type="submission" date="2018-02" db="EMBL/GenBank/DDBJ databases">
        <title>Genomic Encyclopedia of Archaeal and Bacterial Type Strains, Phase II (KMG-II): from individual species to whole genera.</title>
        <authorList>
            <person name="Goeker M."/>
        </authorList>
    </citation>
    <scope>NUCLEOTIDE SEQUENCE [LARGE SCALE GENOMIC DNA]</scope>
    <source>
        <strain evidence="3 4">DSM 29526</strain>
    </source>
</reference>
<evidence type="ECO:0000259" key="2">
    <source>
        <dbReference type="PROSITE" id="PS50234"/>
    </source>
</evidence>
<protein>
    <submittedName>
        <fullName evidence="3">Ca-activated chloride channel family protein</fullName>
    </submittedName>
</protein>
<feature type="chain" id="PRO_5015515729" evidence="1">
    <location>
        <begin position="28"/>
        <end position="603"/>
    </location>
</feature>
<name>A0A2S6I391_9BACT</name>
<accession>A0A2S6I391</accession>
<dbReference type="EMBL" id="PTJC01000006">
    <property type="protein sequence ID" value="PPK85652.1"/>
    <property type="molecule type" value="Genomic_DNA"/>
</dbReference>
<evidence type="ECO:0000256" key="1">
    <source>
        <dbReference type="SAM" id="SignalP"/>
    </source>
</evidence>
<dbReference type="PANTHER" id="PTHR10579">
    <property type="entry name" value="CALCIUM-ACTIVATED CHLORIDE CHANNEL REGULATOR"/>
    <property type="match status" value="1"/>
</dbReference>
<dbReference type="Pfam" id="PF13519">
    <property type="entry name" value="VWA_2"/>
    <property type="match status" value="1"/>
</dbReference>
<dbReference type="InterPro" id="IPR002035">
    <property type="entry name" value="VWF_A"/>
</dbReference>
<feature type="domain" description="VWFA" evidence="2">
    <location>
        <begin position="265"/>
        <end position="443"/>
    </location>
</feature>
<dbReference type="Pfam" id="PF12450">
    <property type="entry name" value="vWF_A"/>
    <property type="match status" value="1"/>
</dbReference>
<feature type="signal peptide" evidence="1">
    <location>
        <begin position="1"/>
        <end position="27"/>
    </location>
</feature>
<dbReference type="OrthoDB" id="9805121at2"/>
<dbReference type="SUPFAM" id="SSF53300">
    <property type="entry name" value="vWA-like"/>
    <property type="match status" value="1"/>
</dbReference>
<dbReference type="SUPFAM" id="SSF49464">
    <property type="entry name" value="Carboxypeptidase regulatory domain-like"/>
    <property type="match status" value="1"/>
</dbReference>
<comment type="caution">
    <text evidence="3">The sequence shown here is derived from an EMBL/GenBank/DDBJ whole genome shotgun (WGS) entry which is preliminary data.</text>
</comment>
<dbReference type="Gene3D" id="2.60.40.1120">
    <property type="entry name" value="Carboxypeptidase-like, regulatory domain"/>
    <property type="match status" value="1"/>
</dbReference>
<dbReference type="InterPro" id="IPR022156">
    <property type="entry name" value="Uncharacterised_YfbK_N"/>
</dbReference>
<dbReference type="Pfam" id="PF13715">
    <property type="entry name" value="CarbopepD_reg_2"/>
    <property type="match status" value="1"/>
</dbReference>
<dbReference type="PANTHER" id="PTHR10579:SF43">
    <property type="entry name" value="ZINC FINGER (C3HC4-TYPE RING FINGER) FAMILY PROTEIN"/>
    <property type="match status" value="1"/>
</dbReference>
<dbReference type="Gene3D" id="3.40.50.410">
    <property type="entry name" value="von Willebrand factor, type A domain"/>
    <property type="match status" value="1"/>
</dbReference>
<evidence type="ECO:0000313" key="3">
    <source>
        <dbReference type="EMBL" id="PPK85652.1"/>
    </source>
</evidence>
<sequence>MKNHTAVKKLPVFLLSLFALLFSGGLAASTTPITGTVVDDDDGLPLIGVAVHLVGSTIGTVSDINGSFSLTVTSEKPTVQLKFSYTGFQSTTVKAKPGEDLGTIRLSSAATNLEEVVVVGYGVQRRRDVSGSIQGKVAGVALSGAYQSGHPPYERGKPEQYNAIEENGWINASEQSVSTLSTDVDRASYANVRRFIKEGSLPPADAVRSEEMINYFNYDDPAPTGQDPIALTTEIGRCPWNADNRLLRVGLRARDLPRSEFPPANLVFLIDVSGSMQGPDRLPLLKQSLMMLVDQLRPEDKLSIVVYAGAAGLVLPPTPGDRGSVIREALEQLSAGGSTAGGAGIQLAYQTALENFIPGGNNRVILATDGDFNVGTQDQNGLVKLIESKRESGVYLTVLGFGRGNYQGGTMQELADRGNGNHAYIDGVLEAKKTLIEEFGGTLVTVAKDVKVQLAFDPKQVAAYRLIGYENRLLDEEDFDDDTKDAGEMGAGHRVTVLYEIVPAGRGTGDLGQLRVRYKAPEGGYSRKMTQPVSAGPENPSNDLAWAAAVAEFAMLLRDSEYQGTANYTDCIARARAARGEDHKGYRAEMIGLMEQASGMAKK</sequence>
<proteinExistence type="predicted"/>
<keyword evidence="1" id="KW-0732">Signal</keyword>
<dbReference type="InterPro" id="IPR036465">
    <property type="entry name" value="vWFA_dom_sf"/>
</dbReference>
<organism evidence="3 4">
    <name type="scientific">Neolewinella xylanilytica</name>
    <dbReference type="NCBI Taxonomy" id="1514080"/>
    <lineage>
        <taxon>Bacteria</taxon>
        <taxon>Pseudomonadati</taxon>
        <taxon>Bacteroidota</taxon>
        <taxon>Saprospiria</taxon>
        <taxon>Saprospirales</taxon>
        <taxon>Lewinellaceae</taxon>
        <taxon>Neolewinella</taxon>
    </lineage>
</organism>
<dbReference type="Pfam" id="PF12034">
    <property type="entry name" value="YfbK_C"/>
    <property type="match status" value="2"/>
</dbReference>
<dbReference type="InterPro" id="IPR021908">
    <property type="entry name" value="YfbK_C"/>
</dbReference>
<dbReference type="Proteomes" id="UP000237662">
    <property type="component" value="Unassembled WGS sequence"/>
</dbReference>
<dbReference type="InterPro" id="IPR008969">
    <property type="entry name" value="CarboxyPept-like_regulatory"/>
</dbReference>